<feature type="region of interest" description="Disordered" evidence="6">
    <location>
        <begin position="507"/>
        <end position="596"/>
    </location>
</feature>
<name>A0ABV6IWY0_9PROT</name>
<feature type="compositionally biased region" description="Basic and acidic residues" evidence="6">
    <location>
        <begin position="888"/>
        <end position="900"/>
    </location>
</feature>
<dbReference type="EMBL" id="JBHLVZ010000074">
    <property type="protein sequence ID" value="MFC0387986.1"/>
    <property type="molecule type" value="Genomic_DNA"/>
</dbReference>
<dbReference type="PANTHER" id="PTHR24350">
    <property type="entry name" value="SERINE/THREONINE-PROTEIN KINASE IAL-RELATED"/>
    <property type="match status" value="1"/>
</dbReference>
<keyword evidence="5" id="KW-0067">ATP-binding</keyword>
<evidence type="ECO:0000256" key="5">
    <source>
        <dbReference type="ARBA" id="ARBA00022840"/>
    </source>
</evidence>
<feature type="compositionally biased region" description="Basic and acidic residues" evidence="6">
    <location>
        <begin position="701"/>
        <end position="728"/>
    </location>
</feature>
<evidence type="ECO:0000256" key="6">
    <source>
        <dbReference type="SAM" id="MobiDB-lite"/>
    </source>
</evidence>
<reference evidence="8 9" key="1">
    <citation type="submission" date="2024-09" db="EMBL/GenBank/DDBJ databases">
        <authorList>
            <person name="Sun Q."/>
            <person name="Mori K."/>
        </authorList>
    </citation>
    <scope>NUCLEOTIDE SEQUENCE [LARGE SCALE GENOMIC DNA]</scope>
    <source>
        <strain evidence="8 9">CCM 7468</strain>
    </source>
</reference>
<keyword evidence="1" id="KW-0723">Serine/threonine-protein kinase</keyword>
<feature type="transmembrane region" description="Helical" evidence="7">
    <location>
        <begin position="66"/>
        <end position="84"/>
    </location>
</feature>
<keyword evidence="3" id="KW-0547">Nucleotide-binding</keyword>
<dbReference type="RefSeq" id="WP_377053965.1">
    <property type="nucleotide sequence ID" value="NZ_JBHLVZ010000074.1"/>
</dbReference>
<evidence type="ECO:0000313" key="9">
    <source>
        <dbReference type="Proteomes" id="UP001589789"/>
    </source>
</evidence>
<feature type="transmembrane region" description="Helical" evidence="7">
    <location>
        <begin position="38"/>
        <end position="60"/>
    </location>
</feature>
<keyword evidence="9" id="KW-1185">Reference proteome</keyword>
<accession>A0ABV6IWY0</accession>
<feature type="region of interest" description="Disordered" evidence="6">
    <location>
        <begin position="608"/>
        <end position="900"/>
    </location>
</feature>
<evidence type="ECO:0000256" key="2">
    <source>
        <dbReference type="ARBA" id="ARBA00022679"/>
    </source>
</evidence>
<keyword evidence="2" id="KW-0808">Transferase</keyword>
<feature type="compositionally biased region" description="Basic and acidic residues" evidence="6">
    <location>
        <begin position="680"/>
        <end position="691"/>
    </location>
</feature>
<keyword evidence="7" id="KW-1133">Transmembrane helix</keyword>
<protein>
    <submittedName>
        <fullName evidence="8">DUF4175 domain-containing protein</fullName>
    </submittedName>
</protein>
<comment type="caution">
    <text evidence="8">The sequence shown here is derived from an EMBL/GenBank/DDBJ whole genome shotgun (WGS) entry which is preliminary data.</text>
</comment>
<sequence length="932" mass="102123">MAGGPDGVPEAGPALRRLGRLRARARAALLWESLWPRLWPVLGVVGVFLVLALSGVFLMLHPLPHLVLLAVLTAALILAGLRAARGFAVPDEPAADRRLERASGLPHRPLATLHDRPAGGDATAQALWRAHQAREAARIRALRAGPPRPGLPARDPRALRIGLAVALLAALVAAGPEAPERLRRALWPATPPPAPGLAARLEAWVTPPSYTGAAPVFLDPAGGSATVPAGSRLRVALSGGQGAPELLRDGAPAADFQALGPGSHSAELLLEAGGRLLVRQGGRDAAAWSIAVQADASPRIVFSEPPSQAARGLATRIPWRAEDDWGVASASAEIRLAARPDAAPLLIDLPVPPGQAKAPRGVAQPDLSSHPWAGLPVRATLLARDGAGQEGRSEEAGLTLPERVFNHPVARGLILLRKGLSLDPGQRGPAVEGLDRLAAEPDAFENDTATALALRSARARLEGDTRPEAVPEAQQTMWDTALALEEGRADRTSRALAETRERLREALRERQQQERERAEARQSEAEQREAEQRQQDQAQQDRAPQDADRNQPPGENQQNTARQEQQRQQAEQQQAEAERREARRDAARTETERRIQELREAVRRHLDALAERLQRENGETQPENASPPQARPQDRREADRRTDRMREQNRQDRPEEAERELAELEKMLEELENGQMAQNQREERRQRRERGQQQMGVIQDMVRRESGLLDGAHRRAEADGARRERECRQAFPWNRNLPPEPPQAGATEPAGEARTQRALRRALGELMQQQGDLTGEIPAPLGRADQAMRDSAEALGTGADPRPHQERAIRELSEGGRQMAQRMQRQFGRPDRPQPGEGEGEGEGQGDAMADGSEGGGEGQDQMAENGEGRDPLGRRLREGAGTSEEGGDTRVPEEAEMLRTRRLQEELRRRHAERERPTAELDYIDRLLRLF</sequence>
<keyword evidence="7" id="KW-0472">Membrane</keyword>
<keyword evidence="7" id="KW-0812">Transmembrane</keyword>
<proteinExistence type="predicted"/>
<dbReference type="InterPro" id="IPR030616">
    <property type="entry name" value="Aur-like"/>
</dbReference>
<dbReference type="Proteomes" id="UP001589789">
    <property type="component" value="Unassembled WGS sequence"/>
</dbReference>
<feature type="compositionally biased region" description="Basic and acidic residues" evidence="6">
    <location>
        <begin position="507"/>
        <end position="534"/>
    </location>
</feature>
<feature type="compositionally biased region" description="Basic and acidic residues" evidence="6">
    <location>
        <begin position="867"/>
        <end position="879"/>
    </location>
</feature>
<evidence type="ECO:0000313" key="8">
    <source>
        <dbReference type="EMBL" id="MFC0387986.1"/>
    </source>
</evidence>
<keyword evidence="4" id="KW-0418">Kinase</keyword>
<feature type="compositionally biased region" description="Low complexity" evidence="6">
    <location>
        <begin position="555"/>
        <end position="575"/>
    </location>
</feature>
<evidence type="ECO:0000256" key="7">
    <source>
        <dbReference type="SAM" id="Phobius"/>
    </source>
</evidence>
<feature type="compositionally biased region" description="Basic and acidic residues" evidence="6">
    <location>
        <begin position="801"/>
        <end position="814"/>
    </location>
</feature>
<feature type="compositionally biased region" description="Basic and acidic residues" evidence="6">
    <location>
        <begin position="632"/>
        <end position="669"/>
    </location>
</feature>
<feature type="compositionally biased region" description="Basic and acidic residues" evidence="6">
    <location>
        <begin position="608"/>
        <end position="618"/>
    </location>
</feature>
<organism evidence="8 9">
    <name type="scientific">Muricoccus vinaceus</name>
    <dbReference type="NCBI Taxonomy" id="424704"/>
    <lineage>
        <taxon>Bacteria</taxon>
        <taxon>Pseudomonadati</taxon>
        <taxon>Pseudomonadota</taxon>
        <taxon>Alphaproteobacteria</taxon>
        <taxon>Acetobacterales</taxon>
        <taxon>Roseomonadaceae</taxon>
        <taxon>Muricoccus</taxon>
    </lineage>
</organism>
<feature type="compositionally biased region" description="Low complexity" evidence="6">
    <location>
        <begin position="815"/>
        <end position="827"/>
    </location>
</feature>
<dbReference type="InterPro" id="IPR012683">
    <property type="entry name" value="CHP02302_TM"/>
</dbReference>
<evidence type="ECO:0000256" key="3">
    <source>
        <dbReference type="ARBA" id="ARBA00022741"/>
    </source>
</evidence>
<feature type="compositionally biased region" description="Basic and acidic residues" evidence="6">
    <location>
        <begin position="576"/>
        <end position="596"/>
    </location>
</feature>
<dbReference type="Pfam" id="PF13779">
    <property type="entry name" value="DUF4175"/>
    <property type="match status" value="2"/>
</dbReference>
<evidence type="ECO:0000256" key="4">
    <source>
        <dbReference type="ARBA" id="ARBA00022777"/>
    </source>
</evidence>
<gene>
    <name evidence="8" type="ORF">ACFFIC_20930</name>
</gene>
<evidence type="ECO:0000256" key="1">
    <source>
        <dbReference type="ARBA" id="ARBA00022527"/>
    </source>
</evidence>